<sequence>MQSCIKSLIQKINASLSQIPSKSEKIKFSKSGLPLINIYKLVQSCALDIIGETSFGSSFNIVENDDHPLPRKAYEDLRRRVLRLCFPYFKFLFKKDPYAYEFIKEIIRQRISLNAKGERRSDILQIVIDHYSDSSTKDTQSMTEPEMIEQLLEFIFAGSDTSTFTISMVLITLLQHPEKLECLRAELDSAFKVSRNNAPRVNTDKTSDDTPDPLFPDHDTLKSLKYLNAVIDETLRLFPPATSGLFRQTVDKETLISGYVIPEKTIVCASLYYFQRSKEIWGADADEFVPERWLNSEKPLSPQSDASSTTDKTKSWNIESARTNAYYPFGGGSRICIGYNFALMEIRLMLSALIMNFEFEVVEGQDLQMVQLVVPSLRSKKYDVGVQRRILKEELR</sequence>
<comment type="caution">
    <text evidence="1">The sequence shown here is derived from an EMBL/GenBank/DDBJ whole genome shotgun (WGS) entry which is preliminary data.</text>
</comment>
<dbReference type="Proteomes" id="UP000789525">
    <property type="component" value="Unassembled WGS sequence"/>
</dbReference>
<organism evidence="1 2">
    <name type="scientific">Acaulospora colombiana</name>
    <dbReference type="NCBI Taxonomy" id="27376"/>
    <lineage>
        <taxon>Eukaryota</taxon>
        <taxon>Fungi</taxon>
        <taxon>Fungi incertae sedis</taxon>
        <taxon>Mucoromycota</taxon>
        <taxon>Glomeromycotina</taxon>
        <taxon>Glomeromycetes</taxon>
        <taxon>Diversisporales</taxon>
        <taxon>Acaulosporaceae</taxon>
        <taxon>Acaulospora</taxon>
    </lineage>
</organism>
<gene>
    <name evidence="1" type="ORF">ACOLOM_LOCUS4021</name>
</gene>
<name>A0ACA9LJE4_9GLOM</name>
<keyword evidence="2" id="KW-1185">Reference proteome</keyword>
<protein>
    <submittedName>
        <fullName evidence="1">3234_t:CDS:1</fullName>
    </submittedName>
</protein>
<evidence type="ECO:0000313" key="1">
    <source>
        <dbReference type="EMBL" id="CAG8529714.1"/>
    </source>
</evidence>
<dbReference type="EMBL" id="CAJVPT010006323">
    <property type="protein sequence ID" value="CAG8529714.1"/>
    <property type="molecule type" value="Genomic_DNA"/>
</dbReference>
<reference evidence="1" key="1">
    <citation type="submission" date="2021-06" db="EMBL/GenBank/DDBJ databases">
        <authorList>
            <person name="Kallberg Y."/>
            <person name="Tangrot J."/>
            <person name="Rosling A."/>
        </authorList>
    </citation>
    <scope>NUCLEOTIDE SEQUENCE</scope>
    <source>
        <strain evidence="1">CL356</strain>
    </source>
</reference>
<accession>A0ACA9LJE4</accession>
<proteinExistence type="predicted"/>
<evidence type="ECO:0000313" key="2">
    <source>
        <dbReference type="Proteomes" id="UP000789525"/>
    </source>
</evidence>